<dbReference type="RefSeq" id="YP_007007271.1">
    <property type="nucleotide sequence ID" value="NC_019526.1"/>
</dbReference>
<dbReference type="GeneID" id="14012704"/>
<accession>H6X3S3</accession>
<feature type="coiled-coil region" evidence="1">
    <location>
        <begin position="51"/>
        <end position="78"/>
    </location>
</feature>
<evidence type="ECO:0000313" key="3">
    <source>
        <dbReference type="Proteomes" id="UP000007524"/>
    </source>
</evidence>
<reference evidence="2 3" key="1">
    <citation type="journal article" date="2012" name="J. Virol.">
        <title>Genome of Klebsiella sp.-Infecting Bacteriophage vB_KleM_RaK2.</title>
        <authorList>
            <person name="Simoliunas E."/>
            <person name="Kaliniene L."/>
            <person name="Truncaite L."/>
            <person name="Klausa V."/>
            <person name="Zajanckauskaite A."/>
            <person name="Meskys R."/>
        </authorList>
    </citation>
    <scope>NUCLEOTIDE SEQUENCE [LARGE SCALE GENOMIC DNA]</scope>
</reference>
<dbReference type="Pfam" id="PF11056">
    <property type="entry name" value="UvsY"/>
    <property type="match status" value="1"/>
</dbReference>
<dbReference type="InterPro" id="IPR021289">
    <property type="entry name" value="UvsY"/>
</dbReference>
<evidence type="ECO:0000256" key="1">
    <source>
        <dbReference type="SAM" id="Coils"/>
    </source>
</evidence>
<proteinExistence type="predicted"/>
<dbReference type="OrthoDB" id="15903at10239"/>
<keyword evidence="1" id="KW-0175">Coiled coil</keyword>
<dbReference type="KEGG" id="vg:14012704"/>
<keyword evidence="3" id="KW-1185">Reference proteome</keyword>
<name>H6X3S3_9CAUD</name>
<evidence type="ECO:0000313" key="2">
    <source>
        <dbReference type="EMBL" id="AFA44389.1"/>
    </source>
</evidence>
<gene>
    <name evidence="2" type="ORF">RaK2_00116</name>
</gene>
<evidence type="ECO:0008006" key="4">
    <source>
        <dbReference type="Google" id="ProtNLM"/>
    </source>
</evidence>
<sequence length="154" mass="18034">MAKPWHWIIKDDKSKLLDLITYFSTEIDEAKKEVKKVGSVEKLAQDLPGWHETRLSQLQELEAVLETLEIEMKQIQAEKFKYYLESYRRQLSSSDCKKYVEGDKDVCDLAEVINEVAFLRNQYTSIIKSLEMKAFQLNNIVKLRCAGLEDIRLD</sequence>
<dbReference type="Proteomes" id="UP000007524">
    <property type="component" value="Segment"/>
</dbReference>
<protein>
    <recommendedName>
        <fullName evidence="4">UvsY</fullName>
    </recommendedName>
</protein>
<organism evidence="2 3">
    <name type="scientific">Klebsiella phage vB_KleM_RaK2</name>
    <dbReference type="NCBI Taxonomy" id="1147094"/>
    <lineage>
        <taxon>Viruses</taxon>
        <taxon>Duplodnaviria</taxon>
        <taxon>Heunggongvirae</taxon>
        <taxon>Uroviricota</taxon>
        <taxon>Caudoviricetes</taxon>
        <taxon>Alcyoneusvirus</taxon>
        <taxon>Alcyoneusvirus RaK2</taxon>
    </lineage>
</organism>
<dbReference type="EMBL" id="JQ513383">
    <property type="protein sequence ID" value="AFA44389.1"/>
    <property type="molecule type" value="Genomic_DNA"/>
</dbReference>